<dbReference type="Pfam" id="PF13367">
    <property type="entry name" value="PrsW-protease"/>
    <property type="match status" value="1"/>
</dbReference>
<accession>A0A2T0PUF5</accession>
<dbReference type="PANTHER" id="PTHR36844:SF1">
    <property type="entry name" value="PROTEASE PRSW"/>
    <property type="match status" value="1"/>
</dbReference>
<dbReference type="Proteomes" id="UP000237846">
    <property type="component" value="Unassembled WGS sequence"/>
</dbReference>
<feature type="transmembrane region" description="Helical" evidence="2">
    <location>
        <begin position="187"/>
        <end position="209"/>
    </location>
</feature>
<dbReference type="AlphaFoldDB" id="A0A2T0PUF5"/>
<evidence type="ECO:0000256" key="2">
    <source>
        <dbReference type="SAM" id="Phobius"/>
    </source>
</evidence>
<proteinExistence type="predicted"/>
<dbReference type="InterPro" id="IPR026898">
    <property type="entry name" value="PrsW"/>
</dbReference>
<feature type="transmembrane region" description="Helical" evidence="2">
    <location>
        <begin position="147"/>
        <end position="167"/>
    </location>
</feature>
<evidence type="ECO:0000313" key="3">
    <source>
        <dbReference type="EMBL" id="PRX92533.1"/>
    </source>
</evidence>
<protein>
    <submittedName>
        <fullName evidence="3">RsiW-degrading membrane proteinase PrsW (M82 family)</fullName>
    </submittedName>
</protein>
<reference evidence="3 4" key="1">
    <citation type="submission" date="2018-03" db="EMBL/GenBank/DDBJ databases">
        <title>Genomic Encyclopedia of Archaeal and Bacterial Type Strains, Phase II (KMG-II): from individual species to whole genera.</title>
        <authorList>
            <person name="Goeker M."/>
        </authorList>
    </citation>
    <scope>NUCLEOTIDE SEQUENCE [LARGE SCALE GENOMIC DNA]</scope>
    <source>
        <strain evidence="3 4">DSM 45601</strain>
    </source>
</reference>
<feature type="compositionally biased region" description="Pro residues" evidence="1">
    <location>
        <begin position="396"/>
        <end position="407"/>
    </location>
</feature>
<feature type="transmembrane region" description="Helical" evidence="2">
    <location>
        <begin position="37"/>
        <end position="62"/>
    </location>
</feature>
<keyword evidence="2" id="KW-1133">Transmembrane helix</keyword>
<feature type="transmembrane region" description="Helical" evidence="2">
    <location>
        <begin position="110"/>
        <end position="135"/>
    </location>
</feature>
<feature type="transmembrane region" description="Helical" evidence="2">
    <location>
        <begin position="221"/>
        <end position="240"/>
    </location>
</feature>
<sequence length="458" mass="48913">MSGGVLVTLIGSALCLLLFLLYLGVTGLTGAGLLPGFLGAFVFALLLAVVPLPVWGTAVLLLDRLKPQPTKLLLVAFLWGSGVATLASLVMNTVIGMVLVPMFGEGFGDYLGAAVGAPVVEESFKGMVLLGYLWFRRRRIAGVSDGIILGMLVGLGFAWVENILYYLNYGFFLAGGFAPDYMIELFLTRGVMLGLLHPVFTAMIGIGIASAAMNRSGALRVVFCVLGWFGAVALHALWNGSTPFGILNYVAMAVMVLVLVMILVVVAVDRRRVVATISRYLPAYIPTGLVTDTDIAMLSSMGNRRQARRWAQQAGGGRGRRAMGAYQLAAVELASLHRQVEHGVADRDWTVLRDAYLAHMHQARRTFLQHVPQPPTPVWTGGSSLDSGFLRREPWRPMPTGPAPGGPQQPGTGPQQPPWPAGPPSRGQAATQPQPSQNPGWPQQQGGAPGGGWPQNQG</sequence>
<feature type="compositionally biased region" description="Gly residues" evidence="1">
    <location>
        <begin position="447"/>
        <end position="458"/>
    </location>
</feature>
<keyword evidence="2" id="KW-0812">Transmembrane</keyword>
<feature type="region of interest" description="Disordered" evidence="1">
    <location>
        <begin position="368"/>
        <end position="458"/>
    </location>
</feature>
<keyword evidence="4" id="KW-1185">Reference proteome</keyword>
<evidence type="ECO:0000256" key="1">
    <source>
        <dbReference type="SAM" id="MobiDB-lite"/>
    </source>
</evidence>
<feature type="transmembrane region" description="Helical" evidence="2">
    <location>
        <begin position="74"/>
        <end position="104"/>
    </location>
</feature>
<feature type="compositionally biased region" description="Low complexity" evidence="1">
    <location>
        <begin position="432"/>
        <end position="446"/>
    </location>
</feature>
<gene>
    <name evidence="3" type="ORF">CLV72_110295</name>
</gene>
<dbReference type="PANTHER" id="PTHR36844">
    <property type="entry name" value="PROTEASE PRSW"/>
    <property type="match status" value="1"/>
</dbReference>
<keyword evidence="2" id="KW-0472">Membrane</keyword>
<dbReference type="GO" id="GO:0008233">
    <property type="term" value="F:peptidase activity"/>
    <property type="evidence" value="ECO:0007669"/>
    <property type="project" value="InterPro"/>
</dbReference>
<evidence type="ECO:0000313" key="4">
    <source>
        <dbReference type="Proteomes" id="UP000237846"/>
    </source>
</evidence>
<name>A0A2T0PUF5_9ACTN</name>
<comment type="caution">
    <text evidence="3">The sequence shown here is derived from an EMBL/GenBank/DDBJ whole genome shotgun (WGS) entry which is preliminary data.</text>
</comment>
<dbReference type="EMBL" id="PVZC01000010">
    <property type="protein sequence ID" value="PRX92533.1"/>
    <property type="molecule type" value="Genomic_DNA"/>
</dbReference>
<feature type="transmembrane region" description="Helical" evidence="2">
    <location>
        <begin position="246"/>
        <end position="268"/>
    </location>
</feature>
<organism evidence="3 4">
    <name type="scientific">Allonocardiopsis opalescens</name>
    <dbReference type="NCBI Taxonomy" id="1144618"/>
    <lineage>
        <taxon>Bacteria</taxon>
        <taxon>Bacillati</taxon>
        <taxon>Actinomycetota</taxon>
        <taxon>Actinomycetes</taxon>
        <taxon>Streptosporangiales</taxon>
        <taxon>Allonocardiopsis</taxon>
    </lineage>
</organism>